<reference evidence="2" key="1">
    <citation type="submission" date="2016-10" db="EMBL/GenBank/DDBJ databases">
        <authorList>
            <person name="Varghese N."/>
            <person name="Submissions S."/>
        </authorList>
    </citation>
    <scope>NUCLEOTIDE SEQUENCE [LARGE SCALE GENOMIC DNA]</scope>
    <source>
        <strain evidence="2">VPI 5359</strain>
    </source>
</reference>
<sequence length="178" mass="21140">MNTELEFFEIPTILDALDCTLPPKDYYNKSMLEVFMDGTKSAFYRIEQEGTTAMAHEILNPMALALDGLPTTMGSWDWQYSPLSVWCKCWLEFAENLYKYPECRADFEKWLDDEGYEDEEEYFNNFTTDYEGLFFLPPEIEKQEGQYFVFKWTDVSFEGINDKYKKQIPWLFEDTLPA</sequence>
<evidence type="ECO:0000313" key="1">
    <source>
        <dbReference type="EMBL" id="SDX99327.1"/>
    </source>
</evidence>
<protein>
    <submittedName>
        <fullName evidence="1">Uncharacterized protein</fullName>
    </submittedName>
</protein>
<dbReference type="AlphaFoldDB" id="A0A1H3G8G2"/>
<gene>
    <name evidence="1" type="ORF">SAMN04488579_1137</name>
</gene>
<accession>A0A1H3G8G2</accession>
<evidence type="ECO:0000313" key="2">
    <source>
        <dbReference type="Proteomes" id="UP000199652"/>
    </source>
</evidence>
<dbReference type="Proteomes" id="UP000199652">
    <property type="component" value="Unassembled WGS sequence"/>
</dbReference>
<proteinExistence type="predicted"/>
<organism evidence="1 2">
    <name type="scientific">Eubacterium barkeri</name>
    <name type="common">Clostridium barkeri</name>
    <dbReference type="NCBI Taxonomy" id="1528"/>
    <lineage>
        <taxon>Bacteria</taxon>
        <taxon>Bacillati</taxon>
        <taxon>Bacillota</taxon>
        <taxon>Clostridia</taxon>
        <taxon>Eubacteriales</taxon>
        <taxon>Eubacteriaceae</taxon>
        <taxon>Eubacterium</taxon>
    </lineage>
</organism>
<dbReference type="RefSeq" id="WP_090245473.1">
    <property type="nucleotide sequence ID" value="NZ_FNOU01000013.1"/>
</dbReference>
<dbReference type="EMBL" id="FNOU01000013">
    <property type="protein sequence ID" value="SDX99327.1"/>
    <property type="molecule type" value="Genomic_DNA"/>
</dbReference>
<keyword evidence="2" id="KW-1185">Reference proteome</keyword>
<name>A0A1H3G8G2_EUBBA</name>
<dbReference type="STRING" id="1528.SAMN04488579_1137"/>